<dbReference type="AlphaFoldDB" id="A0A0D9YG12"/>
<name>A0A0D9YG12_9ORYZ</name>
<protein>
    <submittedName>
        <fullName evidence="1">Uncharacterized protein</fullName>
    </submittedName>
</protein>
<dbReference type="Proteomes" id="UP000026961">
    <property type="component" value="Chromosome 1"/>
</dbReference>
<proteinExistence type="predicted"/>
<dbReference type="Gramene" id="OGLUM01G37950.1">
    <property type="protein sequence ID" value="OGLUM01G37950.1"/>
    <property type="gene ID" value="OGLUM01G37950"/>
</dbReference>
<reference evidence="1" key="2">
    <citation type="submission" date="2015-04" db="UniProtKB">
        <authorList>
            <consortium name="EnsemblPlants"/>
        </authorList>
    </citation>
    <scope>IDENTIFICATION</scope>
</reference>
<organism evidence="1">
    <name type="scientific">Oryza glumipatula</name>
    <dbReference type="NCBI Taxonomy" id="40148"/>
    <lineage>
        <taxon>Eukaryota</taxon>
        <taxon>Viridiplantae</taxon>
        <taxon>Streptophyta</taxon>
        <taxon>Embryophyta</taxon>
        <taxon>Tracheophyta</taxon>
        <taxon>Spermatophyta</taxon>
        <taxon>Magnoliopsida</taxon>
        <taxon>Liliopsida</taxon>
        <taxon>Poales</taxon>
        <taxon>Poaceae</taxon>
        <taxon>BOP clade</taxon>
        <taxon>Oryzoideae</taxon>
        <taxon>Oryzeae</taxon>
        <taxon>Oryzinae</taxon>
        <taxon>Oryza</taxon>
    </lineage>
</organism>
<dbReference type="HOGENOM" id="CLU_2065125_0_0_1"/>
<reference evidence="1" key="3">
    <citation type="submission" date="2018-05" db="EMBL/GenBank/DDBJ databases">
        <title>OgluRS3 (Oryza glumaepatula Reference Sequence Version 3).</title>
        <authorList>
            <person name="Zhang J."/>
            <person name="Kudrna D."/>
            <person name="Lee S."/>
            <person name="Talag J."/>
            <person name="Welchert J."/>
            <person name="Wing R.A."/>
        </authorList>
    </citation>
    <scope>NUCLEOTIDE SEQUENCE [LARGE SCALE GENOMIC DNA]</scope>
</reference>
<evidence type="ECO:0000313" key="1">
    <source>
        <dbReference type="EnsemblPlants" id="OGLUM01G37950.1"/>
    </source>
</evidence>
<reference evidence="1" key="1">
    <citation type="submission" date="2013-08" db="EMBL/GenBank/DDBJ databases">
        <title>Oryza genome evolution.</title>
        <authorList>
            <person name="Wing R.A."/>
            <person name="Panaud O."/>
            <person name="Oliveira A.C."/>
        </authorList>
    </citation>
    <scope>NUCLEOTIDE SEQUENCE</scope>
</reference>
<sequence length="119" mass="12179">MAASDGLPRAWQTATLDRRSIVWRRGRRTACRRVAQPMAAEAGSARGEGGAVEEAGLAREARPAVEEAISVRGGAAGGCGAVFSARSGGRSGANLLLSCVLALPGCNIDKVLLEAHVVP</sequence>
<keyword evidence="2" id="KW-1185">Reference proteome</keyword>
<accession>A0A0D9YG12</accession>
<evidence type="ECO:0000313" key="2">
    <source>
        <dbReference type="Proteomes" id="UP000026961"/>
    </source>
</evidence>
<dbReference type="EnsemblPlants" id="OGLUM01G37950.1">
    <property type="protein sequence ID" value="OGLUM01G37950.1"/>
    <property type="gene ID" value="OGLUM01G37950"/>
</dbReference>